<gene>
    <name evidence="2" type="ordered locus">Ththe16_2335</name>
</gene>
<dbReference type="HOGENOM" id="CLU_2439828_0_0_0"/>
<dbReference type="PATRIC" id="fig|762633.3.peg.2337"/>
<dbReference type="AlphaFoldDB" id="F6DIM8"/>
<evidence type="ECO:0000313" key="3">
    <source>
        <dbReference type="Proteomes" id="UP000009233"/>
    </source>
</evidence>
<reference evidence="2 3" key="1">
    <citation type="submission" date="2011-05" db="EMBL/GenBank/DDBJ databases">
        <title>Complete sequence of plasmid of Thermus thermophilus SG0.5JP17-16.</title>
        <authorList>
            <consortium name="US DOE Joint Genome Institute"/>
            <person name="Lucas S."/>
            <person name="Han J."/>
            <person name="Lapidus A."/>
            <person name="Cheng J.-F."/>
            <person name="Goodwin L."/>
            <person name="Pitluck S."/>
            <person name="Peters L."/>
            <person name="Mikhailova N."/>
            <person name="Teshima H."/>
            <person name="Han C."/>
            <person name="Tapia R."/>
            <person name="Land M."/>
            <person name="Hauser L."/>
            <person name="Kyrpides N."/>
            <person name="Ivanova N."/>
            <person name="Pagani I."/>
            <person name="Allgaier M."/>
            <person name="Hugenholtz P."/>
            <person name="Singer S."/>
            <person name="Gladden J."/>
            <person name="Woyke T."/>
        </authorList>
    </citation>
    <scope>NUCLEOTIDE SEQUENCE [LARGE SCALE GENOMIC DNA]</scope>
    <source>
        <strain evidence="2 3">SG0.5JP17-16</strain>
        <plasmid evidence="3">Plasmid pTHTHE1601</plasmid>
    </source>
</reference>
<accession>F6DIM8</accession>
<dbReference type="KEGG" id="tts:Ththe16_2335"/>
<feature type="transmembrane region" description="Helical" evidence="1">
    <location>
        <begin position="61"/>
        <end position="82"/>
    </location>
</feature>
<organism evidence="2 3">
    <name type="scientific">Thermus thermophilus (strain SG0.5JP17-16)</name>
    <dbReference type="NCBI Taxonomy" id="762633"/>
    <lineage>
        <taxon>Bacteria</taxon>
        <taxon>Thermotogati</taxon>
        <taxon>Deinococcota</taxon>
        <taxon>Deinococci</taxon>
        <taxon>Thermales</taxon>
        <taxon>Thermaceae</taxon>
        <taxon>Thermus</taxon>
    </lineage>
</organism>
<keyword evidence="1" id="KW-0472">Membrane</keyword>
<feature type="transmembrane region" description="Helical" evidence="1">
    <location>
        <begin position="30"/>
        <end position="49"/>
    </location>
</feature>
<keyword evidence="1" id="KW-0812">Transmembrane</keyword>
<dbReference type="Proteomes" id="UP000009233">
    <property type="component" value="Plasmid pTHTHE1601"/>
</dbReference>
<keyword evidence="2" id="KW-0614">Plasmid</keyword>
<geneLocation type="plasmid" evidence="2 3">
    <name>pTHTHE1601</name>
</geneLocation>
<dbReference type="EMBL" id="CP002778">
    <property type="protein sequence ID" value="AEG34694.1"/>
    <property type="molecule type" value="Genomic_DNA"/>
</dbReference>
<evidence type="ECO:0000313" key="2">
    <source>
        <dbReference type="EMBL" id="AEG34694.1"/>
    </source>
</evidence>
<name>F6DIM8_THETG</name>
<keyword evidence="1" id="KW-1133">Transmembrane helix</keyword>
<evidence type="ECO:0000256" key="1">
    <source>
        <dbReference type="SAM" id="Phobius"/>
    </source>
</evidence>
<protein>
    <submittedName>
        <fullName evidence="2">Transporter, major facilitator family</fullName>
    </submittedName>
</protein>
<sequence length="90" mass="9507">MPPCEQSRACPSGREYTSVVPTFARQAHRLSGPLQALAFALLTPLFGYVSGENPGPNPEAAFRFLMAVPPFAASLLALALAARFPYGAKG</sequence>
<proteinExistence type="predicted"/>